<evidence type="ECO:0000256" key="1">
    <source>
        <dbReference type="SAM" id="SignalP"/>
    </source>
</evidence>
<feature type="chain" id="PRO_5042600131" description="Cytochrome c domain-containing protein" evidence="1">
    <location>
        <begin position="25"/>
        <end position="206"/>
    </location>
</feature>
<dbReference type="RefSeq" id="WP_152299445.1">
    <property type="nucleotide sequence ID" value="NZ_CP041166.1"/>
</dbReference>
<reference evidence="3" key="1">
    <citation type="submission" date="2019-06" db="EMBL/GenBank/DDBJ databases">
        <title>Sulfurimonas gotlandica sp. nov., a chemoautotrophic and psychrotolerant epsilonproteobacterium isolated from a pelagic redoxcline, and an emended description of the genus Sulfurimonas.</title>
        <authorList>
            <person name="Wang S."/>
            <person name="Jiang L."/>
            <person name="Shao Z."/>
        </authorList>
    </citation>
    <scope>NUCLEOTIDE SEQUENCE [LARGE SCALE GENOMIC DNA]</scope>
    <source>
        <strain evidence="3">1-1N</strain>
    </source>
</reference>
<evidence type="ECO:0000313" key="2">
    <source>
        <dbReference type="EMBL" id="QFR43382.1"/>
    </source>
</evidence>
<evidence type="ECO:0008006" key="4">
    <source>
        <dbReference type="Google" id="ProtNLM"/>
    </source>
</evidence>
<evidence type="ECO:0000313" key="3">
    <source>
        <dbReference type="Proteomes" id="UP000326061"/>
    </source>
</evidence>
<accession>A0AAJ4A3U3</accession>
<dbReference type="EMBL" id="CP041166">
    <property type="protein sequence ID" value="QFR43382.1"/>
    <property type="molecule type" value="Genomic_DNA"/>
</dbReference>
<protein>
    <recommendedName>
        <fullName evidence="4">Cytochrome c domain-containing protein</fullName>
    </recommendedName>
</protein>
<gene>
    <name evidence="2" type="ORF">FJR47_05495</name>
</gene>
<organism evidence="2 3">
    <name type="scientific">Sulfurimonas xiamenensis</name>
    <dbReference type="NCBI Taxonomy" id="2590021"/>
    <lineage>
        <taxon>Bacteria</taxon>
        <taxon>Pseudomonadati</taxon>
        <taxon>Campylobacterota</taxon>
        <taxon>Epsilonproteobacteria</taxon>
        <taxon>Campylobacterales</taxon>
        <taxon>Sulfurimonadaceae</taxon>
        <taxon>Sulfurimonas</taxon>
    </lineage>
</organism>
<proteinExistence type="predicted"/>
<keyword evidence="1" id="KW-0732">Signal</keyword>
<name>A0AAJ4A3U3_9BACT</name>
<feature type="signal peptide" evidence="1">
    <location>
        <begin position="1"/>
        <end position="24"/>
    </location>
</feature>
<dbReference type="AlphaFoldDB" id="A0AAJ4A3U3"/>
<dbReference type="KEGG" id="suln:FJR47_05495"/>
<keyword evidence="3" id="KW-1185">Reference proteome</keyword>
<dbReference type="Proteomes" id="UP000326061">
    <property type="component" value="Chromosome"/>
</dbReference>
<sequence length="206" mass="23626">MILMIKRANFLLLMSFLSAFSLFSAEKTENINTKTAVIFNTLCGVCHEGECSGRLSYNTGIKAVSPHIKHFAGDSNISESEIEELFTLLNYMKKECALLMPDSEKFKPENLSYFAISSYKGYFIPLGILENGNYRLIIEIKGDALFSMEVLSANLNHFFDRIFYPNHKEQVLRFTIDKPINAFLRIRSKEPLYIIALKIEKEDVQK</sequence>